<comment type="caution">
    <text evidence="1">The sequence shown here is derived from an EMBL/GenBank/DDBJ whole genome shotgun (WGS) entry which is preliminary data.</text>
</comment>
<proteinExistence type="predicted"/>
<dbReference type="RefSeq" id="XP_024693884.1">
    <property type="nucleotide sequence ID" value="XM_024835936.1"/>
</dbReference>
<dbReference type="GeneID" id="36543460"/>
<keyword evidence="2" id="KW-1185">Reference proteome</keyword>
<sequence length="108" mass="12161">MYPTIRSLTFVRASIFDTMTNLRILLGPSPVVLRLSSVLPTYLPTVLPTYRVKSEYSLYLLHLGRQIEPTAVMSTLRGSNWTRLDWTGLLCSCSIHCVMVEGGKTILE</sequence>
<dbReference type="VEuPathDB" id="FungiDB:P168DRAFT_281612"/>
<name>A0A2I1D5Z2_ASPC2</name>
<evidence type="ECO:0000313" key="2">
    <source>
        <dbReference type="Proteomes" id="UP000234254"/>
    </source>
</evidence>
<accession>A0A2I1D5Z2</accession>
<gene>
    <name evidence="1" type="ORF">P168DRAFT_281612</name>
</gene>
<organism evidence="1 2">
    <name type="scientific">Aspergillus campestris (strain IBT 28561)</name>
    <dbReference type="NCBI Taxonomy" id="1392248"/>
    <lineage>
        <taxon>Eukaryota</taxon>
        <taxon>Fungi</taxon>
        <taxon>Dikarya</taxon>
        <taxon>Ascomycota</taxon>
        <taxon>Pezizomycotina</taxon>
        <taxon>Eurotiomycetes</taxon>
        <taxon>Eurotiomycetidae</taxon>
        <taxon>Eurotiales</taxon>
        <taxon>Aspergillaceae</taxon>
        <taxon>Aspergillus</taxon>
        <taxon>Aspergillus subgen. Circumdati</taxon>
    </lineage>
</organism>
<protein>
    <submittedName>
        <fullName evidence="1">Uncharacterized protein</fullName>
    </submittedName>
</protein>
<reference evidence="1" key="1">
    <citation type="submission" date="2016-12" db="EMBL/GenBank/DDBJ databases">
        <title>The genomes of Aspergillus section Nigri reveals drivers in fungal speciation.</title>
        <authorList>
            <consortium name="DOE Joint Genome Institute"/>
            <person name="Vesth T.C."/>
            <person name="Nybo J."/>
            <person name="Theobald S."/>
            <person name="Brandl J."/>
            <person name="Frisvad J.C."/>
            <person name="Nielsen K.F."/>
            <person name="Lyhne E.K."/>
            <person name="Kogle M.E."/>
            <person name="Kuo A."/>
            <person name="Riley R."/>
            <person name="Clum A."/>
            <person name="Nolan M."/>
            <person name="Lipzen A."/>
            <person name="Salamov A."/>
            <person name="Henrissat B."/>
            <person name="Wiebenga A."/>
            <person name="De vries R.P."/>
            <person name="Grigoriev I.V."/>
            <person name="Mortensen U.H."/>
            <person name="Andersen M.R."/>
            <person name="Baker S.E."/>
        </authorList>
    </citation>
    <scope>NUCLEOTIDE SEQUENCE</scope>
    <source>
        <strain evidence="1">IBT 28561</strain>
    </source>
</reference>
<dbReference type="EMBL" id="MSFM01000005">
    <property type="protein sequence ID" value="PKY05290.1"/>
    <property type="molecule type" value="Genomic_DNA"/>
</dbReference>
<dbReference type="Proteomes" id="UP000234254">
    <property type="component" value="Unassembled WGS sequence"/>
</dbReference>
<evidence type="ECO:0000313" key="1">
    <source>
        <dbReference type="EMBL" id="PKY05290.1"/>
    </source>
</evidence>
<dbReference type="AlphaFoldDB" id="A0A2I1D5Z2"/>